<dbReference type="PROSITE" id="PS50005">
    <property type="entry name" value="TPR"/>
    <property type="match status" value="3"/>
</dbReference>
<evidence type="ECO:0000256" key="2">
    <source>
        <dbReference type="ARBA" id="ARBA00022803"/>
    </source>
</evidence>
<sequence>MAEKSAKTHDELGRLYLQAGNLAVALEEARLAVANDPGYAPAYDLLGLLHSMLNEMPQAQAAFERAIQLAPGDPQIANDYGWFLCLSGREQESFKYFSAAASNPLYKTPTRPYTNAGLCYLRLKDDKAAEENFQRAVLVDSSNAQAVYHLSSLAYKRGDYFNAKKLLGELHRLIEPNSESLWLGLRIERKLGDRQAEAGYSSQLRRKFAGTPEYQALQQGNFE</sequence>
<protein>
    <submittedName>
        <fullName evidence="4">Type IV pilus biogenesis/stability protein pilW</fullName>
    </submittedName>
</protein>
<dbReference type="SUPFAM" id="SSF48452">
    <property type="entry name" value="TPR-like"/>
    <property type="match status" value="1"/>
</dbReference>
<dbReference type="PANTHER" id="PTHR44186:SF1">
    <property type="entry name" value="BARDET-BIEDL SYNDROME 4 PROTEIN"/>
    <property type="match status" value="1"/>
</dbReference>
<dbReference type="KEGG" id="ddz:DSYM_10810"/>
<feature type="repeat" description="TPR" evidence="3">
    <location>
        <begin position="40"/>
        <end position="73"/>
    </location>
</feature>
<evidence type="ECO:0000313" key="4">
    <source>
        <dbReference type="EMBL" id="BBO20382.1"/>
    </source>
</evidence>
<keyword evidence="1" id="KW-0677">Repeat</keyword>
<evidence type="ECO:0000313" key="5">
    <source>
        <dbReference type="Proteomes" id="UP000662914"/>
    </source>
</evidence>
<reference evidence="4" key="1">
    <citation type="journal article" name="DNA Res.">
        <title>The physiological potential of anammox bacteria as revealed by their core genome structure.</title>
        <authorList>
            <person name="Okubo T."/>
            <person name="Toyoda A."/>
            <person name="Fukuhara K."/>
            <person name="Uchiyama I."/>
            <person name="Harigaya Y."/>
            <person name="Kuroiwa M."/>
            <person name="Suzuki T."/>
            <person name="Murakami Y."/>
            <person name="Suwa Y."/>
            <person name="Takami H."/>
        </authorList>
    </citation>
    <scope>NUCLEOTIDE SEQUENCE</scope>
    <source>
        <strain evidence="4">317325-3</strain>
    </source>
</reference>
<dbReference type="EMBL" id="AP021857">
    <property type="protein sequence ID" value="BBO20382.1"/>
    <property type="molecule type" value="Genomic_DNA"/>
</dbReference>
<dbReference type="Pfam" id="PF13432">
    <property type="entry name" value="TPR_16"/>
    <property type="match status" value="1"/>
</dbReference>
<dbReference type="InterPro" id="IPR011990">
    <property type="entry name" value="TPR-like_helical_dom_sf"/>
</dbReference>
<dbReference type="PANTHER" id="PTHR44186">
    <property type="match status" value="1"/>
</dbReference>
<dbReference type="Proteomes" id="UP000662914">
    <property type="component" value="Chromosome"/>
</dbReference>
<dbReference type="InterPro" id="IPR019734">
    <property type="entry name" value="TPR_rpt"/>
</dbReference>
<dbReference type="Pfam" id="PF13181">
    <property type="entry name" value="TPR_8"/>
    <property type="match status" value="1"/>
</dbReference>
<dbReference type="InterPro" id="IPR013360">
    <property type="entry name" value="Pilus_4_PilW"/>
</dbReference>
<evidence type="ECO:0000256" key="3">
    <source>
        <dbReference type="PROSITE-ProRule" id="PRU00339"/>
    </source>
</evidence>
<feature type="repeat" description="TPR" evidence="3">
    <location>
        <begin position="6"/>
        <end position="39"/>
    </location>
</feature>
<keyword evidence="2 3" id="KW-0802">TPR repeat</keyword>
<accession>A0A809RLL1</accession>
<gene>
    <name evidence="4" type="ORF">DSYM_10810</name>
</gene>
<dbReference type="SMART" id="SM00028">
    <property type="entry name" value="TPR"/>
    <property type="match status" value="3"/>
</dbReference>
<proteinExistence type="predicted"/>
<evidence type="ECO:0000256" key="1">
    <source>
        <dbReference type="ARBA" id="ARBA00022737"/>
    </source>
</evidence>
<feature type="repeat" description="TPR" evidence="3">
    <location>
        <begin position="110"/>
        <end position="143"/>
    </location>
</feature>
<dbReference type="NCBIfam" id="TIGR02521">
    <property type="entry name" value="type_IV_pilW"/>
    <property type="match status" value="1"/>
</dbReference>
<name>A0A809RLL1_9PROT</name>
<organism evidence="4 5">
    <name type="scientific">Candidatus Desulfobacillus denitrificans</name>
    <dbReference type="NCBI Taxonomy" id="2608985"/>
    <lineage>
        <taxon>Bacteria</taxon>
        <taxon>Pseudomonadati</taxon>
        <taxon>Pseudomonadota</taxon>
        <taxon>Betaproteobacteria</taxon>
        <taxon>Candidatus Desulfobacillus</taxon>
    </lineage>
</organism>
<dbReference type="AlphaFoldDB" id="A0A809RLL1"/>
<dbReference type="Gene3D" id="1.25.40.10">
    <property type="entry name" value="Tetratricopeptide repeat domain"/>
    <property type="match status" value="1"/>
</dbReference>